<evidence type="ECO:0000256" key="11">
    <source>
        <dbReference type="SAM" id="Coils"/>
    </source>
</evidence>
<organism evidence="14 15">
    <name type="scientific">Lepisosteus oculatus</name>
    <name type="common">Spotted gar</name>
    <dbReference type="NCBI Taxonomy" id="7918"/>
    <lineage>
        <taxon>Eukaryota</taxon>
        <taxon>Metazoa</taxon>
        <taxon>Chordata</taxon>
        <taxon>Craniata</taxon>
        <taxon>Vertebrata</taxon>
        <taxon>Euteleostomi</taxon>
        <taxon>Actinopterygii</taxon>
        <taxon>Neopterygii</taxon>
        <taxon>Holostei</taxon>
        <taxon>Semionotiformes</taxon>
        <taxon>Lepisosteidae</taxon>
        <taxon>Lepisosteus</taxon>
    </lineage>
</organism>
<evidence type="ECO:0000256" key="8">
    <source>
        <dbReference type="ARBA" id="ARBA00023163"/>
    </source>
</evidence>
<dbReference type="GO" id="GO:0000981">
    <property type="term" value="F:DNA-binding transcription factor activity, RNA polymerase II-specific"/>
    <property type="evidence" value="ECO:0000318"/>
    <property type="project" value="GO_Central"/>
</dbReference>
<dbReference type="GeneTree" id="ENSGT01150000286934"/>
<dbReference type="InterPro" id="IPR036236">
    <property type="entry name" value="Znf_C2H2_sf"/>
</dbReference>
<comment type="similarity">
    <text evidence="2">Belongs to the krueppel C2H2-type zinc-finger protein family.</text>
</comment>
<dbReference type="Pfam" id="PF13912">
    <property type="entry name" value="zf-C2H2_6"/>
    <property type="match status" value="1"/>
</dbReference>
<dbReference type="Proteomes" id="UP000018468">
    <property type="component" value="Linkage group LG2"/>
</dbReference>
<keyword evidence="15" id="KW-1185">Reference proteome</keyword>
<feature type="coiled-coil region" evidence="11">
    <location>
        <begin position="41"/>
        <end position="68"/>
    </location>
</feature>
<dbReference type="SUPFAM" id="SSF57667">
    <property type="entry name" value="beta-beta-alpha zinc fingers"/>
    <property type="match status" value="3"/>
</dbReference>
<evidence type="ECO:0000259" key="13">
    <source>
        <dbReference type="PROSITE" id="PS50157"/>
    </source>
</evidence>
<dbReference type="Bgee" id="ENSLOCG00000013201">
    <property type="expression patterns" value="Expressed in ovary and 13 other cell types or tissues"/>
</dbReference>
<dbReference type="KEGG" id="loc:102691664"/>
<feature type="compositionally biased region" description="Basic and acidic residues" evidence="12">
    <location>
        <begin position="195"/>
        <end position="217"/>
    </location>
</feature>
<sequence length="444" mass="49396">MDVSISVSFLKYELASTIEQVVKGAVETVLQETARVIGSKFTDVQAAAAEKEKENENLKLRLEISENELKAVRYYMNAAEMNIKQCLLNASSNEKRLQRLSSSEPPEGEGELEHGQLLLFKPRTPQASRAHPTQTTSPCVALCLPAVHRDWAHDLNPTAASAHEDGAAEQGFEDDQVVFRVPEKSGTPPLSTAEGDAKEAETDPLEKSDYSGRPKLGWEAEPCRDEVEFTLPAGNVSELGHIQVIEDNQLDTIRVKNEDSELEPTPVPHAALNPGETASSGSFPYTEDTGFTSVQGEPEDAGKVHCCAVCGRGFRRIYSLKTHTRIHTGEKPYPCGDCGKTFRHFDSLKKHQRIHTGERPYRCPQCGNCFRELGHLKKHQLIHTGEKPYHCPQCGKSFKEAGALRTHLRIHTGERPYGCSVCGKRFRYSNSLKAHQQLHLEEYL</sequence>
<dbReference type="Gene3D" id="3.30.160.60">
    <property type="entry name" value="Classic Zinc Finger"/>
    <property type="match status" value="5"/>
</dbReference>
<keyword evidence="11" id="KW-0175">Coiled coil</keyword>
<dbReference type="Ensembl" id="ENSLOCT00000016287.1">
    <property type="protein sequence ID" value="ENSLOCP00000016257.1"/>
    <property type="gene ID" value="ENSLOCG00000013201.1"/>
</dbReference>
<feature type="region of interest" description="Disordered" evidence="12">
    <location>
        <begin position="181"/>
        <end position="217"/>
    </location>
</feature>
<evidence type="ECO:0000256" key="12">
    <source>
        <dbReference type="SAM" id="MobiDB-lite"/>
    </source>
</evidence>
<accession>W5N6J8</accession>
<dbReference type="PANTHER" id="PTHR24394">
    <property type="entry name" value="ZINC FINGER PROTEIN"/>
    <property type="match status" value="1"/>
</dbReference>
<dbReference type="FunFam" id="3.30.160.60:FF:002343">
    <property type="entry name" value="Zinc finger protein 33A"/>
    <property type="match status" value="1"/>
</dbReference>
<dbReference type="GO" id="GO:0000977">
    <property type="term" value="F:RNA polymerase II transcription regulatory region sequence-specific DNA binding"/>
    <property type="evidence" value="ECO:0000318"/>
    <property type="project" value="GO_Central"/>
</dbReference>
<evidence type="ECO:0000256" key="9">
    <source>
        <dbReference type="ARBA" id="ARBA00023242"/>
    </source>
</evidence>
<reference evidence="14" key="2">
    <citation type="submission" date="2025-08" db="UniProtKB">
        <authorList>
            <consortium name="Ensembl"/>
        </authorList>
    </citation>
    <scope>IDENTIFICATION</scope>
</reference>
<dbReference type="STRING" id="7918.ENSLOCP00000016257"/>
<dbReference type="GO" id="GO:0008270">
    <property type="term" value="F:zinc ion binding"/>
    <property type="evidence" value="ECO:0007669"/>
    <property type="project" value="UniProtKB-KW"/>
</dbReference>
<dbReference type="OMA" id="ADKVHRC"/>
<evidence type="ECO:0000256" key="3">
    <source>
        <dbReference type="ARBA" id="ARBA00022723"/>
    </source>
</evidence>
<dbReference type="EMBL" id="AHAT01024655">
    <property type="status" value="NOT_ANNOTATED_CDS"/>
    <property type="molecule type" value="Genomic_DNA"/>
</dbReference>
<dbReference type="FunFam" id="3.30.160.60:FF:001344">
    <property type="entry name" value="Zinc finger protein 16 like"/>
    <property type="match status" value="1"/>
</dbReference>
<dbReference type="PANTHER" id="PTHR24394:SF48">
    <property type="entry name" value="ZINC FINGER PROTEIN 771"/>
    <property type="match status" value="1"/>
</dbReference>
<evidence type="ECO:0000256" key="5">
    <source>
        <dbReference type="ARBA" id="ARBA00022771"/>
    </source>
</evidence>
<keyword evidence="9" id="KW-0539">Nucleus</keyword>
<dbReference type="GO" id="GO:0006357">
    <property type="term" value="P:regulation of transcription by RNA polymerase II"/>
    <property type="evidence" value="ECO:0000318"/>
    <property type="project" value="GO_Central"/>
</dbReference>
<dbReference type="HOGENOM" id="CLU_605414_0_0_1"/>
<dbReference type="GO" id="GO:0005634">
    <property type="term" value="C:nucleus"/>
    <property type="evidence" value="ECO:0000318"/>
    <property type="project" value="GO_Central"/>
</dbReference>
<dbReference type="InterPro" id="IPR013087">
    <property type="entry name" value="Znf_C2H2_type"/>
</dbReference>
<dbReference type="SMART" id="SM00355">
    <property type="entry name" value="ZnF_C2H2"/>
    <property type="match status" value="5"/>
</dbReference>
<evidence type="ECO:0000256" key="7">
    <source>
        <dbReference type="ARBA" id="ARBA00023015"/>
    </source>
</evidence>
<comment type="subcellular location">
    <subcellularLocation>
        <location evidence="1">Nucleus</location>
    </subcellularLocation>
</comment>
<reference evidence="14" key="3">
    <citation type="submission" date="2025-09" db="UniProtKB">
        <authorList>
            <consortium name="Ensembl"/>
        </authorList>
    </citation>
    <scope>IDENTIFICATION</scope>
</reference>
<name>W5N6J8_LEPOC</name>
<feature type="domain" description="C2H2-type" evidence="13">
    <location>
        <begin position="389"/>
        <end position="416"/>
    </location>
</feature>
<keyword evidence="8" id="KW-0804">Transcription</keyword>
<keyword evidence="7" id="KW-0805">Transcription regulation</keyword>
<keyword evidence="4" id="KW-0677">Repeat</keyword>
<evidence type="ECO:0000313" key="14">
    <source>
        <dbReference type="Ensembl" id="ENSLOCP00000016257.1"/>
    </source>
</evidence>
<dbReference type="FunFam" id="3.30.160.60:FF:001498">
    <property type="entry name" value="Zinc finger protein 404"/>
    <property type="match status" value="1"/>
</dbReference>
<dbReference type="GeneID" id="102691664"/>
<feature type="domain" description="C2H2-type" evidence="13">
    <location>
        <begin position="333"/>
        <end position="360"/>
    </location>
</feature>
<protein>
    <submittedName>
        <fullName evidence="14">Endothelial zinc finger protein induced by tumor necrosis factor alpha-like</fullName>
    </submittedName>
</protein>
<feature type="domain" description="C2H2-type" evidence="13">
    <location>
        <begin position="361"/>
        <end position="388"/>
    </location>
</feature>
<dbReference type="FunFam" id="3.30.160.60:FF:000638">
    <property type="entry name" value="Zinc finger protein 184"/>
    <property type="match status" value="1"/>
</dbReference>
<evidence type="ECO:0000256" key="10">
    <source>
        <dbReference type="PROSITE-ProRule" id="PRU00042"/>
    </source>
</evidence>
<proteinExistence type="inferred from homology"/>
<evidence type="ECO:0000256" key="6">
    <source>
        <dbReference type="ARBA" id="ARBA00022833"/>
    </source>
</evidence>
<feature type="region of interest" description="Disordered" evidence="12">
    <location>
        <begin position="260"/>
        <end position="281"/>
    </location>
</feature>
<dbReference type="eggNOG" id="KOG1721">
    <property type="taxonomic scope" value="Eukaryota"/>
</dbReference>
<dbReference type="InParanoid" id="W5N6J8"/>
<dbReference type="PROSITE" id="PS50157">
    <property type="entry name" value="ZINC_FINGER_C2H2_2"/>
    <property type="match status" value="5"/>
</dbReference>
<keyword evidence="5 10" id="KW-0863">Zinc-finger</keyword>
<evidence type="ECO:0000313" key="15">
    <source>
        <dbReference type="Proteomes" id="UP000018468"/>
    </source>
</evidence>
<keyword evidence="3" id="KW-0479">Metal-binding</keyword>
<reference evidence="15" key="1">
    <citation type="submission" date="2011-12" db="EMBL/GenBank/DDBJ databases">
        <title>The Draft Genome of Lepisosteus oculatus.</title>
        <authorList>
            <consortium name="The Broad Institute Genome Assembly &amp; Analysis Group"/>
            <consortium name="Computational R&amp;D Group"/>
            <consortium name="and Sequencing Platform"/>
            <person name="Di Palma F."/>
            <person name="Alfoldi J."/>
            <person name="Johnson J."/>
            <person name="Berlin A."/>
            <person name="Gnerre S."/>
            <person name="Jaffe D."/>
            <person name="MacCallum I."/>
            <person name="Young S."/>
            <person name="Walker B.J."/>
            <person name="Lander E.S."/>
            <person name="Lindblad-Toh K."/>
        </authorList>
    </citation>
    <scope>NUCLEOTIDE SEQUENCE [LARGE SCALE GENOMIC DNA]</scope>
</reference>
<dbReference type="FunFam" id="3.30.160.60:FF:000624">
    <property type="entry name" value="zinc finger protein 697"/>
    <property type="match status" value="1"/>
</dbReference>
<feature type="domain" description="C2H2-type" evidence="13">
    <location>
        <begin position="305"/>
        <end position="332"/>
    </location>
</feature>
<dbReference type="OrthoDB" id="8922241at2759"/>
<keyword evidence="6" id="KW-0862">Zinc</keyword>
<dbReference type="Pfam" id="PF00096">
    <property type="entry name" value="zf-C2H2"/>
    <property type="match status" value="4"/>
</dbReference>
<evidence type="ECO:0000256" key="1">
    <source>
        <dbReference type="ARBA" id="ARBA00004123"/>
    </source>
</evidence>
<evidence type="ECO:0000256" key="2">
    <source>
        <dbReference type="ARBA" id="ARBA00006991"/>
    </source>
</evidence>
<feature type="domain" description="C2H2-type" evidence="13">
    <location>
        <begin position="417"/>
        <end position="444"/>
    </location>
</feature>
<dbReference type="PROSITE" id="PS00028">
    <property type="entry name" value="ZINC_FINGER_C2H2_1"/>
    <property type="match status" value="5"/>
</dbReference>
<evidence type="ECO:0000256" key="4">
    <source>
        <dbReference type="ARBA" id="ARBA00022737"/>
    </source>
</evidence>
<dbReference type="AlphaFoldDB" id="W5N6J8"/>